<evidence type="ECO:0000313" key="2">
    <source>
        <dbReference type="EMBL" id="TDO23385.1"/>
    </source>
</evidence>
<comment type="caution">
    <text evidence="2">The sequence shown here is derived from an EMBL/GenBank/DDBJ whole genome shotgun (WGS) entry which is preliminary data.</text>
</comment>
<keyword evidence="3" id="KW-1185">Reference proteome</keyword>
<protein>
    <submittedName>
        <fullName evidence="2">Uncharacterized protein</fullName>
    </submittedName>
</protein>
<dbReference type="OrthoDB" id="678082at2"/>
<evidence type="ECO:0000313" key="3">
    <source>
        <dbReference type="Proteomes" id="UP000295741"/>
    </source>
</evidence>
<keyword evidence="1" id="KW-0732">Signal</keyword>
<proteinExistence type="predicted"/>
<dbReference type="EMBL" id="SNWP01000017">
    <property type="protein sequence ID" value="TDO23385.1"/>
    <property type="molecule type" value="Genomic_DNA"/>
</dbReference>
<organism evidence="2 3">
    <name type="scientific">Sediminibacterium goheungense</name>
    <dbReference type="NCBI Taxonomy" id="1086393"/>
    <lineage>
        <taxon>Bacteria</taxon>
        <taxon>Pseudomonadati</taxon>
        <taxon>Bacteroidota</taxon>
        <taxon>Chitinophagia</taxon>
        <taxon>Chitinophagales</taxon>
        <taxon>Chitinophagaceae</taxon>
        <taxon>Sediminibacterium</taxon>
    </lineage>
</organism>
<sequence>MTVRKHTRKLAIATLFVMGVQLAFAAFTFTGITEKKDKGSTYTLKNMHHFSAKAVSYASLKYSLHLKNGAQTTTQLTDKNGVEVTSLLSYNNGNTSYVYPYKFKVKVPKFKTPAPVQR</sequence>
<dbReference type="RefSeq" id="WP_133475856.1">
    <property type="nucleotide sequence ID" value="NZ_SNWP01000017.1"/>
</dbReference>
<reference evidence="2 3" key="1">
    <citation type="submission" date="2019-03" db="EMBL/GenBank/DDBJ databases">
        <title>Genomic Encyclopedia of Archaeal and Bacterial Type Strains, Phase II (KMG-II): from individual species to whole genera.</title>
        <authorList>
            <person name="Goeker M."/>
        </authorList>
    </citation>
    <scope>NUCLEOTIDE SEQUENCE [LARGE SCALE GENOMIC DNA]</scope>
    <source>
        <strain evidence="2 3">DSM 28323</strain>
    </source>
</reference>
<name>A0A4R6IN53_9BACT</name>
<gene>
    <name evidence="2" type="ORF">BC659_3390</name>
</gene>
<accession>A0A4R6IN53</accession>
<feature type="chain" id="PRO_5020877427" evidence="1">
    <location>
        <begin position="26"/>
        <end position="118"/>
    </location>
</feature>
<dbReference type="Proteomes" id="UP000295741">
    <property type="component" value="Unassembled WGS sequence"/>
</dbReference>
<dbReference type="AlphaFoldDB" id="A0A4R6IN53"/>
<evidence type="ECO:0000256" key="1">
    <source>
        <dbReference type="SAM" id="SignalP"/>
    </source>
</evidence>
<feature type="signal peptide" evidence="1">
    <location>
        <begin position="1"/>
        <end position="25"/>
    </location>
</feature>